<protein>
    <submittedName>
        <fullName evidence="1">Uncharacterized protein</fullName>
    </submittedName>
</protein>
<evidence type="ECO:0000313" key="1">
    <source>
        <dbReference type="EMBL" id="KAH7846606.1"/>
    </source>
</evidence>
<gene>
    <name evidence="1" type="ORF">Vadar_015981</name>
</gene>
<sequence length="348" mass="38044">MKSLLEGRELSWFNKWFEEVHQWSIDLPNVKRRYVWLSCYGVPLHGWSVLTFRKIAQLWGEVVMVDDATVKGLSYAAGKIMIATETWETINEIIQLEVKGKLFQVRVVEEQVVVQGHCSTCNLNSTESSEKANSPAMENLGDPVVNSVDEVASKSLEDRLRVGATRSSALPVNSNCGSGVEETALELGATGNKDMDNRTLVLLKNVASPEKTNEEEGEIGGDFGLDLDPEFNNWAQEIGVGLCNEWMVPNSIEHGLGDSNIGLDTCILEESGPILTERNGPSIITSKVRGMSKVKPGASLSNKAIVSGAKKKTMEEILGLKESDDDLPGGGRRRKKAKQGVGKKGEKE</sequence>
<evidence type="ECO:0000313" key="2">
    <source>
        <dbReference type="Proteomes" id="UP000828048"/>
    </source>
</evidence>
<reference evidence="1 2" key="1">
    <citation type="journal article" date="2021" name="Hortic Res">
        <title>High-quality reference genome and annotation aids understanding of berry development for evergreen blueberry (Vaccinium darrowii).</title>
        <authorList>
            <person name="Yu J."/>
            <person name="Hulse-Kemp A.M."/>
            <person name="Babiker E."/>
            <person name="Staton M."/>
        </authorList>
    </citation>
    <scope>NUCLEOTIDE SEQUENCE [LARGE SCALE GENOMIC DNA]</scope>
    <source>
        <strain evidence="2">cv. NJ 8807/NJ 8810</strain>
        <tissue evidence="1">Young leaf</tissue>
    </source>
</reference>
<proteinExistence type="predicted"/>
<dbReference type="EMBL" id="CM037155">
    <property type="protein sequence ID" value="KAH7846606.1"/>
    <property type="molecule type" value="Genomic_DNA"/>
</dbReference>
<comment type="caution">
    <text evidence="1">The sequence shown here is derived from an EMBL/GenBank/DDBJ whole genome shotgun (WGS) entry which is preliminary data.</text>
</comment>
<name>A0ACB7XZS7_9ERIC</name>
<accession>A0ACB7XZS7</accession>
<organism evidence="1 2">
    <name type="scientific">Vaccinium darrowii</name>
    <dbReference type="NCBI Taxonomy" id="229202"/>
    <lineage>
        <taxon>Eukaryota</taxon>
        <taxon>Viridiplantae</taxon>
        <taxon>Streptophyta</taxon>
        <taxon>Embryophyta</taxon>
        <taxon>Tracheophyta</taxon>
        <taxon>Spermatophyta</taxon>
        <taxon>Magnoliopsida</taxon>
        <taxon>eudicotyledons</taxon>
        <taxon>Gunneridae</taxon>
        <taxon>Pentapetalae</taxon>
        <taxon>asterids</taxon>
        <taxon>Ericales</taxon>
        <taxon>Ericaceae</taxon>
        <taxon>Vaccinioideae</taxon>
        <taxon>Vaccinieae</taxon>
        <taxon>Vaccinium</taxon>
    </lineage>
</organism>
<dbReference type="Proteomes" id="UP000828048">
    <property type="component" value="Chromosome 5"/>
</dbReference>
<keyword evidence="2" id="KW-1185">Reference proteome</keyword>